<keyword evidence="2" id="KW-1185">Reference proteome</keyword>
<evidence type="ECO:0000313" key="1">
    <source>
        <dbReference type="EMBL" id="KAK7115776.1"/>
    </source>
</evidence>
<accession>A0AAN9C1R5</accession>
<dbReference type="InterPro" id="IPR004244">
    <property type="entry name" value="Transposase_22"/>
</dbReference>
<protein>
    <submittedName>
        <fullName evidence="1">Uncharacterized protein</fullName>
    </submittedName>
</protein>
<dbReference type="PANTHER" id="PTHR11505">
    <property type="entry name" value="L1 TRANSPOSABLE ELEMENT-RELATED"/>
    <property type="match status" value="1"/>
</dbReference>
<comment type="caution">
    <text evidence="1">The sequence shown here is derived from an EMBL/GenBank/DDBJ whole genome shotgun (WGS) entry which is preliminary data.</text>
</comment>
<organism evidence="1 2">
    <name type="scientific">Littorina saxatilis</name>
    <dbReference type="NCBI Taxonomy" id="31220"/>
    <lineage>
        <taxon>Eukaryota</taxon>
        <taxon>Metazoa</taxon>
        <taxon>Spiralia</taxon>
        <taxon>Lophotrochozoa</taxon>
        <taxon>Mollusca</taxon>
        <taxon>Gastropoda</taxon>
        <taxon>Caenogastropoda</taxon>
        <taxon>Littorinimorpha</taxon>
        <taxon>Littorinoidea</taxon>
        <taxon>Littorinidae</taxon>
        <taxon>Littorina</taxon>
    </lineage>
</organism>
<proteinExistence type="predicted"/>
<dbReference type="Proteomes" id="UP001374579">
    <property type="component" value="Unassembled WGS sequence"/>
</dbReference>
<dbReference type="AlphaFoldDB" id="A0AAN9C1R5"/>
<evidence type="ECO:0000313" key="2">
    <source>
        <dbReference type="Proteomes" id="UP001374579"/>
    </source>
</evidence>
<name>A0AAN9C1R5_9CAEN</name>
<sequence>MEKKTDDLECRSKRNNIIIHGMERRKDETSDECEAVLKEMITDKLELSEDVQFDRVHRLSAKPNSPMIARCTFYQDKVKMLRAKRKLQGSQIFIGEDFSMRVRDIRRKLLPHLKLARSEGKRATMVFDHLLIEGKKHVLDADGEVLKELR</sequence>
<dbReference type="EMBL" id="JBAMIC010000001">
    <property type="protein sequence ID" value="KAK7115776.1"/>
    <property type="molecule type" value="Genomic_DNA"/>
</dbReference>
<reference evidence="1 2" key="1">
    <citation type="submission" date="2024-02" db="EMBL/GenBank/DDBJ databases">
        <title>Chromosome-scale genome assembly of the rough periwinkle Littorina saxatilis.</title>
        <authorList>
            <person name="De Jode A."/>
            <person name="Faria R."/>
            <person name="Formenti G."/>
            <person name="Sims Y."/>
            <person name="Smith T.P."/>
            <person name="Tracey A."/>
            <person name="Wood J.M.D."/>
            <person name="Zagrodzka Z.B."/>
            <person name="Johannesson K."/>
            <person name="Butlin R.K."/>
            <person name="Leder E.H."/>
        </authorList>
    </citation>
    <scope>NUCLEOTIDE SEQUENCE [LARGE SCALE GENOMIC DNA]</scope>
    <source>
        <strain evidence="1">Snail1</strain>
        <tissue evidence="1">Muscle</tissue>
    </source>
</reference>
<dbReference type="Gene3D" id="3.30.70.1820">
    <property type="entry name" value="L1 transposable element, RRM domain"/>
    <property type="match status" value="1"/>
</dbReference>
<gene>
    <name evidence="1" type="ORF">V1264_001591</name>
</gene>